<dbReference type="STRING" id="297318.BK138_16240"/>
<dbReference type="Gene3D" id="3.30.1330.70">
    <property type="entry name" value="Holliday junction resolvase RusA"/>
    <property type="match status" value="1"/>
</dbReference>
<dbReference type="InterPro" id="IPR008822">
    <property type="entry name" value="Endonuclease_RusA-like"/>
</dbReference>
<dbReference type="GO" id="GO:0006310">
    <property type="term" value="P:DNA recombination"/>
    <property type="evidence" value="ECO:0007669"/>
    <property type="project" value="InterPro"/>
</dbReference>
<accession>A0A1R1ESK3</accession>
<sequence>MERLILHGKAPSVNHMYRNARVGRRQMKVLSPEARKWYDDTVIQANVWRNKNKWSTATGKVVVRLWFYFPDRRKRDTHNALKALLDALEDACIYQNDQYALPQVMDFEVDRKNPRIEIEFEHVAG</sequence>
<dbReference type="InterPro" id="IPR036614">
    <property type="entry name" value="RusA-like_sf"/>
</dbReference>
<gene>
    <name evidence="1" type="ORF">BK138_16240</name>
</gene>
<dbReference type="GO" id="GO:0000287">
    <property type="term" value="F:magnesium ion binding"/>
    <property type="evidence" value="ECO:0007669"/>
    <property type="project" value="InterPro"/>
</dbReference>
<comment type="caution">
    <text evidence="1">The sequence shown here is derived from an EMBL/GenBank/DDBJ whole genome shotgun (WGS) entry which is preliminary data.</text>
</comment>
<organism evidence="1 2">
    <name type="scientific">Paenibacillus rhizosphaerae</name>
    <dbReference type="NCBI Taxonomy" id="297318"/>
    <lineage>
        <taxon>Bacteria</taxon>
        <taxon>Bacillati</taxon>
        <taxon>Bacillota</taxon>
        <taxon>Bacilli</taxon>
        <taxon>Bacillales</taxon>
        <taxon>Paenibacillaceae</taxon>
        <taxon>Paenibacillus</taxon>
    </lineage>
</organism>
<proteinExistence type="predicted"/>
<protein>
    <submittedName>
        <fullName evidence="1">Endodeoxyribonuclease RusA</fullName>
    </submittedName>
</protein>
<dbReference type="Proteomes" id="UP000187172">
    <property type="component" value="Unassembled WGS sequence"/>
</dbReference>
<evidence type="ECO:0000313" key="2">
    <source>
        <dbReference type="Proteomes" id="UP000187172"/>
    </source>
</evidence>
<dbReference type="GO" id="GO:0006281">
    <property type="term" value="P:DNA repair"/>
    <property type="evidence" value="ECO:0007669"/>
    <property type="project" value="InterPro"/>
</dbReference>
<reference evidence="1 2" key="1">
    <citation type="submission" date="2016-11" db="EMBL/GenBank/DDBJ databases">
        <title>Paenibacillus species isolates.</title>
        <authorList>
            <person name="Beno S.M."/>
        </authorList>
    </citation>
    <scope>NUCLEOTIDE SEQUENCE [LARGE SCALE GENOMIC DNA]</scope>
    <source>
        <strain evidence="1 2">FSL R5-0378</strain>
    </source>
</reference>
<keyword evidence="2" id="KW-1185">Reference proteome</keyword>
<dbReference type="AlphaFoldDB" id="A0A1R1ESK3"/>
<dbReference type="SUPFAM" id="SSF103084">
    <property type="entry name" value="Holliday junction resolvase RusA"/>
    <property type="match status" value="1"/>
</dbReference>
<dbReference type="Pfam" id="PF05866">
    <property type="entry name" value="RusA"/>
    <property type="match status" value="1"/>
</dbReference>
<name>A0A1R1ESK3_9BACL</name>
<evidence type="ECO:0000313" key="1">
    <source>
        <dbReference type="EMBL" id="OMF54824.1"/>
    </source>
</evidence>
<dbReference type="EMBL" id="MRTP01000003">
    <property type="protein sequence ID" value="OMF54824.1"/>
    <property type="molecule type" value="Genomic_DNA"/>
</dbReference>